<comment type="caution">
    <text evidence="1">The sequence shown here is derived from an EMBL/GenBank/DDBJ whole genome shotgun (WGS) entry which is preliminary data.</text>
</comment>
<reference evidence="1 2" key="1">
    <citation type="journal article" date="2016" name="Genome Biol. Evol.">
        <title>Gene Family Evolution Reflects Adaptation to Soil Environmental Stressors in the Genome of the Collembolan Orchesella cincta.</title>
        <authorList>
            <person name="Faddeeva-Vakhrusheva A."/>
            <person name="Derks M.F."/>
            <person name="Anvar S.Y."/>
            <person name="Agamennone V."/>
            <person name="Suring W."/>
            <person name="Smit S."/>
            <person name="van Straalen N.M."/>
            <person name="Roelofs D."/>
        </authorList>
    </citation>
    <scope>NUCLEOTIDE SEQUENCE [LARGE SCALE GENOMIC DNA]</scope>
    <source>
        <tissue evidence="1">Mixed pool</tissue>
    </source>
</reference>
<proteinExistence type="predicted"/>
<evidence type="ECO:0000313" key="2">
    <source>
        <dbReference type="Proteomes" id="UP000094527"/>
    </source>
</evidence>
<evidence type="ECO:0000313" key="1">
    <source>
        <dbReference type="EMBL" id="ODM91080.1"/>
    </source>
</evidence>
<sequence>MFKVSSASKEDVISHFKNQHNCFERSIADDAWFVAESGGFLRSIIERKAGAPSTPSDFLRLFSRQVPELSPLFLIHGNVNHVEGLLSVGCVKISNSKFNMGVQYGIEFQITRNGNPIYPFPIGGSVIVISVSQTPQMLKVAKVTFPIEMLKDIGFGMKMGDSLAAKIVHVTN</sequence>
<accession>A0A1D2MDL8</accession>
<dbReference type="EMBL" id="LJIJ01001680">
    <property type="protein sequence ID" value="ODM91080.1"/>
    <property type="molecule type" value="Genomic_DNA"/>
</dbReference>
<keyword evidence="2" id="KW-1185">Reference proteome</keyword>
<gene>
    <name evidence="1" type="ORF">Ocin01_15602</name>
</gene>
<name>A0A1D2MDL8_ORCCI</name>
<organism evidence="1 2">
    <name type="scientific">Orchesella cincta</name>
    <name type="common">Springtail</name>
    <name type="synonym">Podura cincta</name>
    <dbReference type="NCBI Taxonomy" id="48709"/>
    <lineage>
        <taxon>Eukaryota</taxon>
        <taxon>Metazoa</taxon>
        <taxon>Ecdysozoa</taxon>
        <taxon>Arthropoda</taxon>
        <taxon>Hexapoda</taxon>
        <taxon>Collembola</taxon>
        <taxon>Entomobryomorpha</taxon>
        <taxon>Entomobryoidea</taxon>
        <taxon>Orchesellidae</taxon>
        <taxon>Orchesellinae</taxon>
        <taxon>Orchesella</taxon>
    </lineage>
</organism>
<dbReference type="AlphaFoldDB" id="A0A1D2MDL8"/>
<protein>
    <submittedName>
        <fullName evidence="1">Uncharacterized protein</fullName>
    </submittedName>
</protein>
<dbReference type="Proteomes" id="UP000094527">
    <property type="component" value="Unassembled WGS sequence"/>
</dbReference>